<dbReference type="PANTHER" id="PTHR14402:SF8">
    <property type="entry name" value="RECEPTOR-TRANSPORTING PROTEIN 4"/>
    <property type="match status" value="1"/>
</dbReference>
<keyword evidence="2" id="KW-0812">Transmembrane</keyword>
<dbReference type="SMART" id="SM01328">
    <property type="entry name" value="zf-3CxxC"/>
    <property type="match status" value="1"/>
</dbReference>
<dbReference type="GO" id="GO:0001580">
    <property type="term" value="P:detection of chemical stimulus involved in sensory perception of bitter taste"/>
    <property type="evidence" value="ECO:0007669"/>
    <property type="project" value="TreeGrafter"/>
</dbReference>
<evidence type="ECO:0000256" key="4">
    <source>
        <dbReference type="ARBA" id="ARBA00022771"/>
    </source>
</evidence>
<dbReference type="AlphaFoldDB" id="A0A091K0X7"/>
<evidence type="ECO:0000256" key="7">
    <source>
        <dbReference type="ARBA" id="ARBA00023136"/>
    </source>
</evidence>
<dbReference type="GO" id="GO:0008270">
    <property type="term" value="F:zinc ion binding"/>
    <property type="evidence" value="ECO:0007669"/>
    <property type="project" value="UniProtKB-KW"/>
</dbReference>
<keyword evidence="3" id="KW-0479">Metal-binding</keyword>
<evidence type="ECO:0000256" key="2">
    <source>
        <dbReference type="ARBA" id="ARBA00022692"/>
    </source>
</evidence>
<dbReference type="Proteomes" id="UP000053615">
    <property type="component" value="Unassembled WGS sequence"/>
</dbReference>
<dbReference type="InterPro" id="IPR026096">
    <property type="entry name" value="R-trans_p"/>
</dbReference>
<evidence type="ECO:0000256" key="5">
    <source>
        <dbReference type="ARBA" id="ARBA00022833"/>
    </source>
</evidence>
<keyword evidence="7" id="KW-0472">Membrane</keyword>
<sequence length="133" mass="15315">EDDTLQVHALKPGWKEFVQRRALGRFQCSRCFNVWSSARVHILFHMCRRKGRGKVRLRAFRQACRRCPDPSLEQPQFSPETMDKLLHNLVLRILKYFYHVAMQPSDLLEVVVDAPVAGPHDSAHCEGCQLGAC</sequence>
<reference evidence="9 10" key="1">
    <citation type="submission" date="2014-04" db="EMBL/GenBank/DDBJ databases">
        <title>Genome evolution of avian class.</title>
        <authorList>
            <person name="Zhang G."/>
            <person name="Li C."/>
        </authorList>
    </citation>
    <scope>NUCLEOTIDE SEQUENCE [LARGE SCALE GENOMIC DNA]</scope>
    <source>
        <strain evidence="9">BGI_N325</strain>
    </source>
</reference>
<dbReference type="PANTHER" id="PTHR14402">
    <property type="entry name" value="RECEPTOR TRANSPORTING PROTEIN"/>
    <property type="match status" value="1"/>
</dbReference>
<feature type="non-terminal residue" evidence="9">
    <location>
        <position position="133"/>
    </location>
</feature>
<name>A0A091K0X7_COLST</name>
<protein>
    <submittedName>
        <fullName evidence="9">Receptor-transporting protein 3</fullName>
    </submittedName>
</protein>
<comment type="subcellular location">
    <subcellularLocation>
        <location evidence="1">Membrane</location>
        <topology evidence="1">Single-pass membrane protein</topology>
    </subcellularLocation>
</comment>
<dbReference type="GO" id="GO:0016020">
    <property type="term" value="C:membrane"/>
    <property type="evidence" value="ECO:0007669"/>
    <property type="project" value="UniProtKB-SubCell"/>
</dbReference>
<dbReference type="Pfam" id="PF13695">
    <property type="entry name" value="Zn_ribbon_3CxxC"/>
    <property type="match status" value="1"/>
</dbReference>
<evidence type="ECO:0000256" key="1">
    <source>
        <dbReference type="ARBA" id="ARBA00004167"/>
    </source>
</evidence>
<gene>
    <name evidence="9" type="ORF">N325_04039</name>
</gene>
<keyword evidence="5" id="KW-0862">Zinc</keyword>
<dbReference type="GO" id="GO:0031849">
    <property type="term" value="F:olfactory receptor binding"/>
    <property type="evidence" value="ECO:0007669"/>
    <property type="project" value="TreeGrafter"/>
</dbReference>
<evidence type="ECO:0000313" key="10">
    <source>
        <dbReference type="Proteomes" id="UP000053615"/>
    </source>
</evidence>
<keyword evidence="4" id="KW-0863">Zinc-finger</keyword>
<proteinExistence type="predicted"/>
<keyword evidence="9" id="KW-0675">Receptor</keyword>
<evidence type="ECO:0000313" key="9">
    <source>
        <dbReference type="EMBL" id="KFP31082.1"/>
    </source>
</evidence>
<feature type="non-terminal residue" evidence="9">
    <location>
        <position position="1"/>
    </location>
</feature>
<feature type="domain" description="3CxxC-type" evidence="8">
    <location>
        <begin position="21"/>
        <end position="131"/>
    </location>
</feature>
<evidence type="ECO:0000259" key="8">
    <source>
        <dbReference type="SMART" id="SM01328"/>
    </source>
</evidence>
<dbReference type="GO" id="GO:0051205">
    <property type="term" value="P:protein insertion into membrane"/>
    <property type="evidence" value="ECO:0007669"/>
    <property type="project" value="TreeGrafter"/>
</dbReference>
<dbReference type="EMBL" id="KK541782">
    <property type="protein sequence ID" value="KFP31082.1"/>
    <property type="molecule type" value="Genomic_DNA"/>
</dbReference>
<keyword evidence="10" id="KW-1185">Reference proteome</keyword>
<evidence type="ECO:0000256" key="3">
    <source>
        <dbReference type="ARBA" id="ARBA00022723"/>
    </source>
</evidence>
<dbReference type="InterPro" id="IPR027377">
    <property type="entry name" value="ZAR1/RTP1-5-like_Znf-3CxxC"/>
</dbReference>
<organism evidence="9 10">
    <name type="scientific">Colius striatus</name>
    <name type="common">Speckled mousebird</name>
    <dbReference type="NCBI Taxonomy" id="57412"/>
    <lineage>
        <taxon>Eukaryota</taxon>
        <taxon>Metazoa</taxon>
        <taxon>Chordata</taxon>
        <taxon>Craniata</taxon>
        <taxon>Vertebrata</taxon>
        <taxon>Euteleostomi</taxon>
        <taxon>Archelosauria</taxon>
        <taxon>Archosauria</taxon>
        <taxon>Dinosauria</taxon>
        <taxon>Saurischia</taxon>
        <taxon>Theropoda</taxon>
        <taxon>Coelurosauria</taxon>
        <taxon>Aves</taxon>
        <taxon>Neognathae</taxon>
        <taxon>Neoaves</taxon>
        <taxon>Telluraves</taxon>
        <taxon>Coraciimorphae</taxon>
        <taxon>Coliiformes</taxon>
        <taxon>Coliidae</taxon>
        <taxon>Colius</taxon>
    </lineage>
</organism>
<evidence type="ECO:0000256" key="6">
    <source>
        <dbReference type="ARBA" id="ARBA00022989"/>
    </source>
</evidence>
<dbReference type="GO" id="GO:0006612">
    <property type="term" value="P:protein targeting to membrane"/>
    <property type="evidence" value="ECO:0007669"/>
    <property type="project" value="TreeGrafter"/>
</dbReference>
<accession>A0A091K0X7</accession>
<keyword evidence="6" id="KW-1133">Transmembrane helix</keyword>